<evidence type="ECO:0000313" key="2">
    <source>
        <dbReference type="EMBL" id="MBB0232579.1"/>
    </source>
</evidence>
<keyword evidence="3" id="KW-1185">Reference proteome</keyword>
<dbReference type="Proteomes" id="UP000530234">
    <property type="component" value="Unassembled WGS sequence"/>
</dbReference>
<proteinExistence type="predicted"/>
<name>A0A7W3T7Z8_9ACTN</name>
<feature type="non-terminal residue" evidence="2">
    <location>
        <position position="40"/>
    </location>
</feature>
<organism evidence="2 3">
    <name type="scientific">Streptomyces calidiresistens</name>
    <dbReference type="NCBI Taxonomy" id="1485586"/>
    <lineage>
        <taxon>Bacteria</taxon>
        <taxon>Bacillati</taxon>
        <taxon>Actinomycetota</taxon>
        <taxon>Actinomycetes</taxon>
        <taxon>Kitasatosporales</taxon>
        <taxon>Streptomycetaceae</taxon>
        <taxon>Streptomyces</taxon>
    </lineage>
</organism>
<evidence type="ECO:0000313" key="3">
    <source>
        <dbReference type="Proteomes" id="UP000530234"/>
    </source>
</evidence>
<dbReference type="AlphaFoldDB" id="A0A7W3T7Z8"/>
<protein>
    <recommendedName>
        <fullName evidence="1">LytR/CpsA/Psr regulator C-terminal domain-containing protein</fullName>
    </recommendedName>
</protein>
<sequence>MSPVDVRVQVLNGSGVVGQAAEAAEALRAAGFQVPFTGNS</sequence>
<comment type="caution">
    <text evidence="2">The sequence shown here is derived from an EMBL/GenBank/DDBJ whole genome shotgun (WGS) entry which is preliminary data.</text>
</comment>
<gene>
    <name evidence="2" type="ORF">FOE67_24615</name>
</gene>
<dbReference type="Gene3D" id="3.30.70.2390">
    <property type="match status" value="1"/>
</dbReference>
<feature type="domain" description="LytR/CpsA/Psr regulator C-terminal" evidence="1">
    <location>
        <begin position="5"/>
        <end position="39"/>
    </location>
</feature>
<reference evidence="3" key="1">
    <citation type="submission" date="2019-10" db="EMBL/GenBank/DDBJ databases">
        <title>Streptomyces sp. nov., a novel actinobacterium isolated from alkaline environment.</title>
        <authorList>
            <person name="Golinska P."/>
        </authorList>
    </citation>
    <scope>NUCLEOTIDE SEQUENCE [LARGE SCALE GENOMIC DNA]</scope>
    <source>
        <strain evidence="3">DSM 42108</strain>
    </source>
</reference>
<evidence type="ECO:0000259" key="1">
    <source>
        <dbReference type="Pfam" id="PF13399"/>
    </source>
</evidence>
<dbReference type="EMBL" id="VKHS01001020">
    <property type="protein sequence ID" value="MBB0232579.1"/>
    <property type="molecule type" value="Genomic_DNA"/>
</dbReference>
<dbReference type="Pfam" id="PF13399">
    <property type="entry name" value="LytR_C"/>
    <property type="match status" value="1"/>
</dbReference>
<accession>A0A7W3T7Z8</accession>
<dbReference type="InterPro" id="IPR027381">
    <property type="entry name" value="LytR/CpsA/Psr_C"/>
</dbReference>